<comment type="caution">
    <text evidence="2">The sequence shown here is derived from an EMBL/GenBank/DDBJ whole genome shotgun (WGS) entry which is preliminary data.</text>
</comment>
<evidence type="ECO:0000313" key="2">
    <source>
        <dbReference type="EMBL" id="CAB9520837.1"/>
    </source>
</evidence>
<keyword evidence="3" id="KW-1185">Reference proteome</keyword>
<proteinExistence type="predicted"/>
<reference evidence="2" key="1">
    <citation type="submission" date="2020-06" db="EMBL/GenBank/DDBJ databases">
        <authorList>
            <consortium name="Plant Systems Biology data submission"/>
        </authorList>
    </citation>
    <scope>NUCLEOTIDE SEQUENCE</scope>
    <source>
        <strain evidence="2">D6</strain>
    </source>
</reference>
<name>A0A9N8EFY9_9STRA</name>
<feature type="compositionally biased region" description="Low complexity" evidence="1">
    <location>
        <begin position="272"/>
        <end position="281"/>
    </location>
</feature>
<dbReference type="PANTHER" id="PTHR35213">
    <property type="entry name" value="RING-TYPE DOMAIN-CONTAINING PROTEIN-RELATED"/>
    <property type="match status" value="1"/>
</dbReference>
<evidence type="ECO:0000313" key="3">
    <source>
        <dbReference type="Proteomes" id="UP001153069"/>
    </source>
</evidence>
<protein>
    <submittedName>
        <fullName evidence="2">Uncharacterized protein</fullName>
    </submittedName>
</protein>
<sequence>MSGLLTNHLNGGKWSQEEEAYAEALILAFKAGEIPVGDIEEGTSLRKFLAEKLLCSPKRVSKKYEGTNYNGKQVYIKKTGVSPTSPTAIATKARLEVLERKFRDALATMQKTGSIANKMAQADPLLDSYSGGSGFAGVRGLTASTLPPVSSASLLFPQVRSTFLGGTSSLELAAMQRFRLDNAFLLGSSFPNNLTTLPAVRPPAAAFSSYASASGGLLDATRLQTLAALRNASLGSLQIGGFGAATTPDTFLMDTILVNAGRLKRSLGDESTTAPTATTTTREVKRPRHDP</sequence>
<dbReference type="Proteomes" id="UP001153069">
    <property type="component" value="Unassembled WGS sequence"/>
</dbReference>
<dbReference type="AlphaFoldDB" id="A0A9N8EFY9"/>
<dbReference type="EMBL" id="CAICTM010001137">
    <property type="protein sequence ID" value="CAB9520837.1"/>
    <property type="molecule type" value="Genomic_DNA"/>
</dbReference>
<feature type="region of interest" description="Disordered" evidence="1">
    <location>
        <begin position="267"/>
        <end position="291"/>
    </location>
</feature>
<gene>
    <name evidence="2" type="ORF">SEMRO_1139_G245480.1</name>
</gene>
<organism evidence="2 3">
    <name type="scientific">Seminavis robusta</name>
    <dbReference type="NCBI Taxonomy" id="568900"/>
    <lineage>
        <taxon>Eukaryota</taxon>
        <taxon>Sar</taxon>
        <taxon>Stramenopiles</taxon>
        <taxon>Ochrophyta</taxon>
        <taxon>Bacillariophyta</taxon>
        <taxon>Bacillariophyceae</taxon>
        <taxon>Bacillariophycidae</taxon>
        <taxon>Naviculales</taxon>
        <taxon>Naviculaceae</taxon>
        <taxon>Seminavis</taxon>
    </lineage>
</organism>
<accession>A0A9N8EFY9</accession>
<evidence type="ECO:0000256" key="1">
    <source>
        <dbReference type="SAM" id="MobiDB-lite"/>
    </source>
</evidence>
<dbReference type="OrthoDB" id="206902at2759"/>